<gene>
    <name evidence="13" type="ORF">CC80DRAFT_493564</name>
</gene>
<keyword evidence="10" id="KW-0862">Zinc</keyword>
<dbReference type="AlphaFoldDB" id="A0A6A5TT03"/>
<feature type="compositionally biased region" description="Acidic residues" evidence="11">
    <location>
        <begin position="980"/>
        <end position="991"/>
    </location>
</feature>
<keyword evidence="5" id="KW-0819">tRNA processing</keyword>
<dbReference type="GO" id="GO:0046872">
    <property type="term" value="F:metal ion binding"/>
    <property type="evidence" value="ECO:0007669"/>
    <property type="project" value="UniProtKB-KW"/>
</dbReference>
<accession>A0A6A5TT03</accession>
<protein>
    <recommendedName>
        <fullName evidence="4">ribonuclease Z</fullName>
        <ecNumber evidence="4">3.1.26.11</ecNumber>
    </recommendedName>
</protein>
<feature type="compositionally biased region" description="Acidic residues" evidence="11">
    <location>
        <begin position="852"/>
        <end position="881"/>
    </location>
</feature>
<dbReference type="EC" id="3.1.26.11" evidence="4"/>
<comment type="cofactor">
    <cofactor evidence="2">
        <name>Zn(2+)</name>
        <dbReference type="ChEBI" id="CHEBI:29105"/>
    </cofactor>
</comment>
<dbReference type="PANTHER" id="PTHR12553:SF49">
    <property type="entry name" value="ZINC PHOSPHODIESTERASE ELAC PROTEIN 2"/>
    <property type="match status" value="1"/>
</dbReference>
<evidence type="ECO:0000259" key="12">
    <source>
        <dbReference type="Pfam" id="PF13691"/>
    </source>
</evidence>
<keyword evidence="14" id="KW-1185">Reference proteome</keyword>
<proteinExistence type="inferred from homology"/>
<evidence type="ECO:0000256" key="8">
    <source>
        <dbReference type="ARBA" id="ARBA00022759"/>
    </source>
</evidence>
<dbReference type="GO" id="GO:0042781">
    <property type="term" value="F:3'-tRNA processing endoribonuclease activity"/>
    <property type="evidence" value="ECO:0007669"/>
    <property type="project" value="UniProtKB-EC"/>
</dbReference>
<keyword evidence="9" id="KW-0378">Hydrolase</keyword>
<feature type="domain" description="tRNase Z endonuclease" evidence="12">
    <location>
        <begin position="7"/>
        <end position="68"/>
    </location>
</feature>
<evidence type="ECO:0000256" key="9">
    <source>
        <dbReference type="ARBA" id="ARBA00022801"/>
    </source>
</evidence>
<dbReference type="InterPro" id="IPR036866">
    <property type="entry name" value="RibonucZ/Hydroxyglut_hydro"/>
</dbReference>
<evidence type="ECO:0000256" key="3">
    <source>
        <dbReference type="ARBA" id="ARBA00007823"/>
    </source>
</evidence>
<evidence type="ECO:0000256" key="4">
    <source>
        <dbReference type="ARBA" id="ARBA00012477"/>
    </source>
</evidence>
<dbReference type="SUPFAM" id="SSF56281">
    <property type="entry name" value="Metallo-hydrolase/oxidoreductase"/>
    <property type="match status" value="2"/>
</dbReference>
<dbReference type="Pfam" id="PF13691">
    <property type="entry name" value="Lactamase_B_4"/>
    <property type="match status" value="1"/>
</dbReference>
<name>A0A6A5TT03_9PLEO</name>
<dbReference type="Gene3D" id="3.60.15.10">
    <property type="entry name" value="Ribonuclease Z/Hydroxyacylglutathione hydrolase-like"/>
    <property type="match status" value="2"/>
</dbReference>
<evidence type="ECO:0000256" key="2">
    <source>
        <dbReference type="ARBA" id="ARBA00001947"/>
    </source>
</evidence>
<dbReference type="GO" id="GO:0005739">
    <property type="term" value="C:mitochondrion"/>
    <property type="evidence" value="ECO:0007669"/>
    <property type="project" value="TreeGrafter"/>
</dbReference>
<sequence>MSSSIHVVTVPTADTPGTTLILQTQKQHYLFGSYAEGTQRAMTQMGTRLVKVQDFFMTGRIECANTGGLVGLSLTLADSASTSYESNMEVWRKKKGKGTKNNPEPQLPKIDVYGPPNLKHMLATCRRFIFRKGVPMSATEYKHAPPEKDADGDILPTWQDNNIQVWALPVTPAREADEKEEEALVKQQAHYDKFLNSFEELQAPEDETAAGREARHDRIRSAVLQFMFNSNWSFDALIERHISEVEVPAAIFVRNPHTHGIEPYRGPMPGGVAPLPDIRVLIRTPWPGARVANLPPTKPARESLSYIVRPHKARGTFDPKRAKELGLTPGPLFGKLSDGHSVQNEAGETITPNMVMGPDRPGQGFAILDVPSVEYLESLAQREELQSETVMHGINAFFWLLGPGVSGHPMFRQITQKMDKVQHIVSSVDTCVNGIALESVAAQTVRLGNIDPARYNIPFSDHVSLPQNSLYGRESTAMGGLPQNTIAAGRGMSYGLMPRFEKQKDVIPYDTKIARHVCEAMDPEVLVSAKDAQKAVQDDTQALTAWRKLLARPDSEVITLGTGSALPSKYRNVSATLLRVPGVGNYLFDCGENTLGQLQRVFPPEELVDVIKNLRMIWISHLHADHHLGTASVIKAWYKLRHNGVPIEERPHMPLIASNTSTYGLSVVSHEGMVNWLWEYSSIEDFGYSRILPFAVSPEKQSNPGTKLTLTYGNRPSNGVDYELRPQDYEAVFGLADIRACPVRHCHGAMAVSLTFPPSPSDPPGVKPLKVSYSGDCRPSRDFTVIGRDTTVLIHEATFDDELHGDAVAKKHSTTSEALGIGAQMDAKAVILTHFSQRYQKIPVLETVKDGEQEDDLPGPEAMEDVQEGEEEVEVEVEMEGGDDRPADNVDAHSSAKTVKPPSTATAASQPASRTPVRYVHTGAPTHGTANSHEQVIKVRSKDMKVGVAFDYMRVKIGEIAQLEKFNAALNKLLAKDEEMGEEGLEGEGMGEEQVINGNGKKTSGDEGGGANANAKKKKKSKRNN</sequence>
<evidence type="ECO:0000256" key="10">
    <source>
        <dbReference type="ARBA" id="ARBA00022833"/>
    </source>
</evidence>
<dbReference type="CDD" id="cd07718">
    <property type="entry name" value="RNaseZ_ELAC1_ELAC2-C-term-like_MBL-fold"/>
    <property type="match status" value="1"/>
</dbReference>
<feature type="region of interest" description="Disordered" evidence="11">
    <location>
        <begin position="980"/>
        <end position="1025"/>
    </location>
</feature>
<keyword evidence="6" id="KW-0540">Nuclease</keyword>
<comment type="similarity">
    <text evidence="3">Belongs to the RNase Z family.</text>
</comment>
<evidence type="ECO:0000256" key="11">
    <source>
        <dbReference type="SAM" id="MobiDB-lite"/>
    </source>
</evidence>
<feature type="compositionally biased region" description="Low complexity" evidence="11">
    <location>
        <begin position="901"/>
        <end position="916"/>
    </location>
</feature>
<dbReference type="EMBL" id="ML976997">
    <property type="protein sequence ID" value="KAF1954792.1"/>
    <property type="molecule type" value="Genomic_DNA"/>
</dbReference>
<dbReference type="PANTHER" id="PTHR12553">
    <property type="entry name" value="ZINC PHOSPHODIESTERASE ELAC PROTEIN 2"/>
    <property type="match status" value="1"/>
</dbReference>
<evidence type="ECO:0000256" key="1">
    <source>
        <dbReference type="ARBA" id="ARBA00000402"/>
    </source>
</evidence>
<evidence type="ECO:0000256" key="7">
    <source>
        <dbReference type="ARBA" id="ARBA00022723"/>
    </source>
</evidence>
<evidence type="ECO:0000256" key="6">
    <source>
        <dbReference type="ARBA" id="ARBA00022722"/>
    </source>
</evidence>
<evidence type="ECO:0000313" key="13">
    <source>
        <dbReference type="EMBL" id="KAF1954792.1"/>
    </source>
</evidence>
<dbReference type="InterPro" id="IPR027794">
    <property type="entry name" value="tRNase_Z_dom"/>
</dbReference>
<feature type="compositionally biased region" description="Basic and acidic residues" evidence="11">
    <location>
        <begin position="882"/>
        <end position="891"/>
    </location>
</feature>
<keyword evidence="7" id="KW-0479">Metal-binding</keyword>
<dbReference type="OrthoDB" id="527344at2759"/>
<comment type="catalytic activity">
    <reaction evidence="1">
        <text>Endonucleolytic cleavage of RNA, removing extra 3' nucleotides from tRNA precursor, generating 3' termini of tRNAs. A 3'-hydroxy group is left at the tRNA terminus and a 5'-phosphoryl group is left at the trailer molecule.</text>
        <dbReference type="EC" id="3.1.26.11"/>
    </reaction>
</comment>
<keyword evidence="8" id="KW-0255">Endonuclease</keyword>
<evidence type="ECO:0000313" key="14">
    <source>
        <dbReference type="Proteomes" id="UP000800035"/>
    </source>
</evidence>
<feature type="region of interest" description="Disordered" evidence="11">
    <location>
        <begin position="91"/>
        <end position="112"/>
    </location>
</feature>
<dbReference type="Proteomes" id="UP000800035">
    <property type="component" value="Unassembled WGS sequence"/>
</dbReference>
<dbReference type="GO" id="GO:1990180">
    <property type="term" value="P:mitochondrial tRNA 3'-end processing"/>
    <property type="evidence" value="ECO:0007669"/>
    <property type="project" value="TreeGrafter"/>
</dbReference>
<dbReference type="InterPro" id="IPR047151">
    <property type="entry name" value="RNZ2-like"/>
</dbReference>
<organism evidence="13 14">
    <name type="scientific">Byssothecium circinans</name>
    <dbReference type="NCBI Taxonomy" id="147558"/>
    <lineage>
        <taxon>Eukaryota</taxon>
        <taxon>Fungi</taxon>
        <taxon>Dikarya</taxon>
        <taxon>Ascomycota</taxon>
        <taxon>Pezizomycotina</taxon>
        <taxon>Dothideomycetes</taxon>
        <taxon>Pleosporomycetidae</taxon>
        <taxon>Pleosporales</taxon>
        <taxon>Massarineae</taxon>
        <taxon>Massarinaceae</taxon>
        <taxon>Byssothecium</taxon>
    </lineage>
</organism>
<feature type="region of interest" description="Disordered" evidence="11">
    <location>
        <begin position="848"/>
        <end position="934"/>
    </location>
</feature>
<evidence type="ECO:0000256" key="5">
    <source>
        <dbReference type="ARBA" id="ARBA00022694"/>
    </source>
</evidence>
<reference evidence="13" key="1">
    <citation type="journal article" date="2020" name="Stud. Mycol.">
        <title>101 Dothideomycetes genomes: a test case for predicting lifestyles and emergence of pathogens.</title>
        <authorList>
            <person name="Haridas S."/>
            <person name="Albert R."/>
            <person name="Binder M."/>
            <person name="Bloem J."/>
            <person name="Labutti K."/>
            <person name="Salamov A."/>
            <person name="Andreopoulos B."/>
            <person name="Baker S."/>
            <person name="Barry K."/>
            <person name="Bills G."/>
            <person name="Bluhm B."/>
            <person name="Cannon C."/>
            <person name="Castanera R."/>
            <person name="Culley D."/>
            <person name="Daum C."/>
            <person name="Ezra D."/>
            <person name="Gonzalez J."/>
            <person name="Henrissat B."/>
            <person name="Kuo A."/>
            <person name="Liang C."/>
            <person name="Lipzen A."/>
            <person name="Lutzoni F."/>
            <person name="Magnuson J."/>
            <person name="Mondo S."/>
            <person name="Nolan M."/>
            <person name="Ohm R."/>
            <person name="Pangilinan J."/>
            <person name="Park H.-J."/>
            <person name="Ramirez L."/>
            <person name="Alfaro M."/>
            <person name="Sun H."/>
            <person name="Tritt A."/>
            <person name="Yoshinaga Y."/>
            <person name="Zwiers L.-H."/>
            <person name="Turgeon B."/>
            <person name="Goodwin S."/>
            <person name="Spatafora J."/>
            <person name="Crous P."/>
            <person name="Grigoriev I."/>
        </authorList>
    </citation>
    <scope>NUCLEOTIDE SEQUENCE</scope>
    <source>
        <strain evidence="13">CBS 675.92</strain>
    </source>
</reference>
<feature type="compositionally biased region" description="Basic residues" evidence="11">
    <location>
        <begin position="1015"/>
        <end position="1025"/>
    </location>
</feature>